<comment type="caution">
    <text evidence="1">The sequence shown here is derived from an EMBL/GenBank/DDBJ whole genome shotgun (WGS) entry which is preliminary data.</text>
</comment>
<keyword evidence="2" id="KW-1185">Reference proteome</keyword>
<gene>
    <name evidence="1" type="ORF">QR685DRAFT_547729</name>
</gene>
<accession>A0ABR3D1T8</accession>
<name>A0ABR3D1T8_NEUIN</name>
<proteinExistence type="predicted"/>
<dbReference type="Proteomes" id="UP001451303">
    <property type="component" value="Unassembled WGS sequence"/>
</dbReference>
<evidence type="ECO:0000313" key="1">
    <source>
        <dbReference type="EMBL" id="KAL0466652.1"/>
    </source>
</evidence>
<evidence type="ECO:0000313" key="2">
    <source>
        <dbReference type="Proteomes" id="UP001451303"/>
    </source>
</evidence>
<organism evidence="1 2">
    <name type="scientific">Neurospora intermedia</name>
    <dbReference type="NCBI Taxonomy" id="5142"/>
    <lineage>
        <taxon>Eukaryota</taxon>
        <taxon>Fungi</taxon>
        <taxon>Dikarya</taxon>
        <taxon>Ascomycota</taxon>
        <taxon>Pezizomycotina</taxon>
        <taxon>Sordariomycetes</taxon>
        <taxon>Sordariomycetidae</taxon>
        <taxon>Sordariales</taxon>
        <taxon>Sordariaceae</taxon>
        <taxon>Neurospora</taxon>
    </lineage>
</organism>
<protein>
    <submittedName>
        <fullName evidence="1">Uncharacterized protein</fullName>
    </submittedName>
</protein>
<reference evidence="1 2" key="1">
    <citation type="submission" date="2023-09" db="EMBL/GenBank/DDBJ databases">
        <title>Multi-omics analysis of a traditional fermented food reveals byproduct-associated fungal strains for waste-to-food upcycling.</title>
        <authorList>
            <consortium name="Lawrence Berkeley National Laboratory"/>
            <person name="Rekdal V.M."/>
            <person name="Villalobos-Escobedo J.M."/>
            <person name="Rodriguez-Valeron N."/>
            <person name="Garcia M.O."/>
            <person name="Vasquez D.P."/>
            <person name="Damayanti I."/>
            <person name="Sorensen P.M."/>
            <person name="Baidoo E.E."/>
            <person name="De Carvalho A.C."/>
            <person name="Riley R."/>
            <person name="Lipzen A."/>
            <person name="He G."/>
            <person name="Yan M."/>
            <person name="Haridas S."/>
            <person name="Daum C."/>
            <person name="Yoshinaga Y."/>
            <person name="Ng V."/>
            <person name="Grigoriev I.V."/>
            <person name="Munk R."/>
            <person name="Nuraida L."/>
            <person name="Wijaya C.H."/>
            <person name="Morales P.-C."/>
            <person name="Keasling J.D."/>
        </authorList>
    </citation>
    <scope>NUCLEOTIDE SEQUENCE [LARGE SCALE GENOMIC DNA]</scope>
    <source>
        <strain evidence="1 2">FGSC 2613</strain>
    </source>
</reference>
<sequence length="267" mass="29784">MPNWTYAVVAAKGWRHAILYTSRAGLDRLNGQFLSTSSRAPGEADKDSSSRCNTLSDWLMIEVSEMKVFISVAVIKSCQHWTDKRNGPSCPNVLNPQHAVIGVAVNDLAKFPIDSASSSQLFFSAGPGRRKDSGRSSRAYTPEKCLVPSTVASLDFPCSRQESELKETTTGHVAAESQVTDPERSVTTQFLRPSFSDPRSLLNGFPANLHNAQKERDDDLRRQLSNRYGITENRFMQKPKVHEGTHLHIDHVQLSLSWRQVEKVTCL</sequence>
<dbReference type="EMBL" id="JAVLET010000012">
    <property type="protein sequence ID" value="KAL0466652.1"/>
    <property type="molecule type" value="Genomic_DNA"/>
</dbReference>